<protein>
    <submittedName>
        <fullName evidence="1">Uncharacterized protein</fullName>
    </submittedName>
</protein>
<evidence type="ECO:0000313" key="1">
    <source>
        <dbReference type="EMBL" id="CUR34768.1"/>
    </source>
</evidence>
<sequence>MSAGIYQETLAEAIHDFREFKNLAVSGKFVSTDTVSHR</sequence>
<dbReference type="AlphaFoldDB" id="A0A1J1LQB0"/>
<reference evidence="2" key="1">
    <citation type="submission" date="2015-10" db="EMBL/GenBank/DDBJ databases">
        <authorList>
            <person name="Regsiter A."/>
            <person name="william w."/>
        </authorList>
    </citation>
    <scope>NUCLEOTIDE SEQUENCE [LARGE SCALE GENOMIC DNA]</scope>
</reference>
<dbReference type="STRING" id="671072.PL9214650207"/>
<name>A0A1J1LQB0_9CYAN</name>
<proteinExistence type="predicted"/>
<dbReference type="Proteomes" id="UP000184315">
    <property type="component" value="Unassembled WGS sequence"/>
</dbReference>
<gene>
    <name evidence="1" type="ORF">PL9214650207</name>
</gene>
<organism evidence="1 2">
    <name type="scientific">Planktothrix tepida PCC 9214</name>
    <dbReference type="NCBI Taxonomy" id="671072"/>
    <lineage>
        <taxon>Bacteria</taxon>
        <taxon>Bacillati</taxon>
        <taxon>Cyanobacteriota</taxon>
        <taxon>Cyanophyceae</taxon>
        <taxon>Oscillatoriophycideae</taxon>
        <taxon>Oscillatoriales</taxon>
        <taxon>Microcoleaceae</taxon>
        <taxon>Planktothrix</taxon>
    </lineage>
</organism>
<dbReference type="EMBL" id="CZDF01000172">
    <property type="protein sequence ID" value="CUR34768.1"/>
    <property type="molecule type" value="Genomic_DNA"/>
</dbReference>
<keyword evidence="2" id="KW-1185">Reference proteome</keyword>
<accession>A0A1J1LQB0</accession>
<evidence type="ECO:0000313" key="2">
    <source>
        <dbReference type="Proteomes" id="UP000184315"/>
    </source>
</evidence>